<keyword evidence="2" id="KW-0732">Signal</keyword>
<dbReference type="AlphaFoldDB" id="A0A096AAU8"/>
<name>A0A096AAU8_9BACT</name>
<gene>
    <name evidence="3" type="ORF">HMPREF0647_09395</name>
</gene>
<protein>
    <recommendedName>
        <fullName evidence="5">DUF4348 domain-containing protein</fullName>
    </recommendedName>
</protein>
<evidence type="ECO:0000256" key="1">
    <source>
        <dbReference type="SAM" id="MobiDB-lite"/>
    </source>
</evidence>
<dbReference type="EMBL" id="JRNQ01000070">
    <property type="protein sequence ID" value="KGF43681.1"/>
    <property type="molecule type" value="Genomic_DNA"/>
</dbReference>
<feature type="compositionally biased region" description="Polar residues" evidence="1">
    <location>
        <begin position="31"/>
        <end position="43"/>
    </location>
</feature>
<organism evidence="3 4">
    <name type="scientific">Prevotella bivia DNF00320</name>
    <dbReference type="NCBI Taxonomy" id="1401068"/>
    <lineage>
        <taxon>Bacteria</taxon>
        <taxon>Pseudomonadati</taxon>
        <taxon>Bacteroidota</taxon>
        <taxon>Bacteroidia</taxon>
        <taxon>Bacteroidales</taxon>
        <taxon>Prevotellaceae</taxon>
        <taxon>Prevotella</taxon>
    </lineage>
</organism>
<evidence type="ECO:0000256" key="2">
    <source>
        <dbReference type="SAM" id="SignalP"/>
    </source>
</evidence>
<reference evidence="3 4" key="1">
    <citation type="submission" date="2014-07" db="EMBL/GenBank/DDBJ databases">
        <authorList>
            <person name="McCorrison J."/>
            <person name="Sanka R."/>
            <person name="Torralba M."/>
            <person name="Gillis M."/>
            <person name="Haft D.H."/>
            <person name="Methe B."/>
            <person name="Sutton G."/>
            <person name="Nelson K.E."/>
        </authorList>
    </citation>
    <scope>NUCLEOTIDE SEQUENCE [LARGE SCALE GENOMIC DNA]</scope>
    <source>
        <strain evidence="3 4">DNF00320</strain>
    </source>
</reference>
<dbReference type="Proteomes" id="UP000029525">
    <property type="component" value="Unassembled WGS sequence"/>
</dbReference>
<dbReference type="Pfam" id="PF14254">
    <property type="entry name" value="DUF4348"/>
    <property type="match status" value="1"/>
</dbReference>
<dbReference type="OrthoDB" id="1041782at2"/>
<feature type="chain" id="PRO_5001923519" description="DUF4348 domain-containing protein" evidence="2">
    <location>
        <begin position="20"/>
        <end position="283"/>
    </location>
</feature>
<comment type="caution">
    <text evidence="3">The sequence shown here is derived from an EMBL/GenBank/DDBJ whole genome shotgun (WGS) entry which is preliminary data.</text>
</comment>
<dbReference type="PROSITE" id="PS51257">
    <property type="entry name" value="PROKAR_LIPOPROTEIN"/>
    <property type="match status" value="1"/>
</dbReference>
<sequence length="283" mass="32851">MKKLTLVVVTLFATMICFTTGCTSKKTETTNDSSQTDSTILNSTEEEDSASKVIAETPMPKTADQLFDDFFFNFIANNKLQRARIKFPLYQNKFGKISNLPRSKWSFDRFFRPQGYYTLIFDNEEQAKYAHSTDIDSVVVEKIFLKENTVKQYWFDHQEGKWMMNQIRELNFKESYNADFLNFVKVFFKKNGEGMVKNPLPYKGSDPNGEETNIINTTIPAEEWSTFLPEIPNNVIFNILYGQKYKPGKEKILTFRGLANGLETELIFQNNGKKWQLVKIVAF</sequence>
<dbReference type="InterPro" id="IPR025590">
    <property type="entry name" value="DUF4348"/>
</dbReference>
<evidence type="ECO:0000313" key="3">
    <source>
        <dbReference type="EMBL" id="KGF43681.1"/>
    </source>
</evidence>
<accession>A0A096AAU8</accession>
<dbReference type="RefSeq" id="WP_036868151.1">
    <property type="nucleotide sequence ID" value="NZ_JRNQ01000070.1"/>
</dbReference>
<evidence type="ECO:0000313" key="4">
    <source>
        <dbReference type="Proteomes" id="UP000029525"/>
    </source>
</evidence>
<evidence type="ECO:0008006" key="5">
    <source>
        <dbReference type="Google" id="ProtNLM"/>
    </source>
</evidence>
<proteinExistence type="predicted"/>
<feature type="region of interest" description="Disordered" evidence="1">
    <location>
        <begin position="25"/>
        <end position="51"/>
    </location>
</feature>
<feature type="signal peptide" evidence="2">
    <location>
        <begin position="1"/>
        <end position="19"/>
    </location>
</feature>